<dbReference type="Gene3D" id="3.30.420.10">
    <property type="entry name" value="Ribonuclease H-like superfamily/Ribonuclease H"/>
    <property type="match status" value="1"/>
</dbReference>
<dbReference type="InterPro" id="IPR012337">
    <property type="entry name" value="RNaseH-like_sf"/>
</dbReference>
<feature type="region of interest" description="Disordered" evidence="2">
    <location>
        <begin position="810"/>
        <end position="910"/>
    </location>
</feature>
<organism evidence="4 5">
    <name type="scientific">Puccinia coronata f. sp. avenae</name>
    <dbReference type="NCBI Taxonomy" id="200324"/>
    <lineage>
        <taxon>Eukaryota</taxon>
        <taxon>Fungi</taxon>
        <taxon>Dikarya</taxon>
        <taxon>Basidiomycota</taxon>
        <taxon>Pucciniomycotina</taxon>
        <taxon>Pucciniomycetes</taxon>
        <taxon>Pucciniales</taxon>
        <taxon>Pucciniaceae</taxon>
        <taxon>Puccinia</taxon>
    </lineage>
</organism>
<accession>A0A2N5UDE3</accession>
<evidence type="ECO:0000256" key="1">
    <source>
        <dbReference type="ARBA" id="ARBA00022884"/>
    </source>
</evidence>
<feature type="compositionally biased region" description="Pro residues" evidence="2">
    <location>
        <begin position="856"/>
        <end position="886"/>
    </location>
</feature>
<feature type="region of interest" description="Disordered" evidence="2">
    <location>
        <begin position="230"/>
        <end position="254"/>
    </location>
</feature>
<name>A0A2N5UDE3_9BASI</name>
<dbReference type="Pfam" id="PF25597">
    <property type="entry name" value="SH3_retrovirus"/>
    <property type="match status" value="1"/>
</dbReference>
<feature type="region of interest" description="Disordered" evidence="2">
    <location>
        <begin position="735"/>
        <end position="798"/>
    </location>
</feature>
<evidence type="ECO:0000256" key="2">
    <source>
        <dbReference type="SAM" id="MobiDB-lite"/>
    </source>
</evidence>
<reference evidence="4 5" key="1">
    <citation type="submission" date="2017-11" db="EMBL/GenBank/DDBJ databases">
        <title>De novo assembly and phasing of dikaryotic genomes from two isolates of Puccinia coronata f. sp. avenae, the causal agent of oat crown rust.</title>
        <authorList>
            <person name="Miller M.E."/>
            <person name="Zhang Y."/>
            <person name="Omidvar V."/>
            <person name="Sperschneider J."/>
            <person name="Schwessinger B."/>
            <person name="Raley C."/>
            <person name="Palmer J.M."/>
            <person name="Garnica D."/>
            <person name="Upadhyaya N."/>
            <person name="Rathjen J."/>
            <person name="Taylor J.M."/>
            <person name="Park R.F."/>
            <person name="Dodds P.N."/>
            <person name="Hirsch C.D."/>
            <person name="Kianian S.F."/>
            <person name="Figueroa M."/>
        </authorList>
    </citation>
    <scope>NUCLEOTIDE SEQUENCE [LARGE SCALE GENOMIC DNA]</scope>
    <source>
        <strain evidence="4">12NC29</strain>
    </source>
</reference>
<dbReference type="STRING" id="200324.A0A2N5UDE3"/>
<dbReference type="SUPFAM" id="SSF53098">
    <property type="entry name" value="Ribonuclease H-like"/>
    <property type="match status" value="1"/>
</dbReference>
<dbReference type="GO" id="GO:0003723">
    <property type="term" value="F:RNA binding"/>
    <property type="evidence" value="ECO:0007669"/>
    <property type="project" value="UniProtKB-KW"/>
</dbReference>
<dbReference type="GO" id="GO:0015074">
    <property type="term" value="P:DNA integration"/>
    <property type="evidence" value="ECO:0007669"/>
    <property type="project" value="InterPro"/>
</dbReference>
<dbReference type="PANTHER" id="PTHR33246:SF51">
    <property type="entry name" value="MYB_SANT-LIKE DOMAIN-CONTAINING PROTEIN"/>
    <property type="match status" value="1"/>
</dbReference>
<feature type="compositionally biased region" description="Basic and acidic residues" evidence="2">
    <location>
        <begin position="818"/>
        <end position="832"/>
    </location>
</feature>
<feature type="compositionally biased region" description="Polar residues" evidence="2">
    <location>
        <begin position="739"/>
        <end position="748"/>
    </location>
</feature>
<feature type="compositionally biased region" description="Pro residues" evidence="2">
    <location>
        <begin position="782"/>
        <end position="791"/>
    </location>
</feature>
<dbReference type="InterPro" id="IPR001584">
    <property type="entry name" value="Integrase_cat-core"/>
</dbReference>
<feature type="domain" description="Integrase catalytic" evidence="3">
    <location>
        <begin position="548"/>
        <end position="715"/>
    </location>
</feature>
<feature type="region of interest" description="Disordered" evidence="2">
    <location>
        <begin position="1"/>
        <end position="21"/>
    </location>
</feature>
<dbReference type="InterPro" id="IPR013103">
    <property type="entry name" value="RVT_2"/>
</dbReference>
<comment type="caution">
    <text evidence="4">The sequence shown here is derived from an EMBL/GenBank/DDBJ whole genome shotgun (WGS) entry which is preliminary data.</text>
</comment>
<sequence length="1416" mass="156351">MSTSKDVKQDNPTHADIGIAPQMSNSSSKISIARLPILKAPGADSNYLNWKKVVHRVFKSAKVDHVLSPVARNLCPATWEEDNDLVCAILVQIVDESNLRHLADEDNTTTIWNNLSRTHQDSTTGGRVYWIRKLVNARMEGDDINSHIETLAKSYERLNSLVSPNKPLTPEDVHNAALLSSIPSDWLHCVSALMNQQDVKTATIVSALKNEAIRRESQGDIISVLATKASHSKPNTAANASKETQNDFSKKPRRCPLCNSDSHDLNSCNNTRKLIAEHKAAQKARWEASQQEKSPSVSSNKPAARAGRTSAATLGQASHRYDEDEESNYSGSEIGVTAGNAVVSLSIPSGLPQGGDTNINSGCSMSMTPHGSTLVDMTTDRTPVRLADHSVVEATHKGLARLPIDGSLSVKTLVVPALHEPLLLVAGLCDEGLTVVFTKSSCDFYRSANTSVKGKSVGRGYRRGNLYYLPAGPVSSSSLSTLTTPTFDRSLLGFHNRFSHLGLKPLKLLLKLNGITPSAMNETDVQRCPTCVQAKMPRNVFKSCSAHRSTFPGQLIHSDVGSYEVKSCEGYSYFITFIDDYSKFLVVYPMKFKSDSFNCFKLFRASFEKNGAHKIIALRSDNGGEYISNEFSSYLLSAGIKHEPGPPHSPELNGVAERTNQTISNLVPEANRKKLDRKGWASLLLSYLSDGNGYRVWDLESRSVVKSRDVIFDDQVFPYGSKLISPSPTLSVEIPWPSPSRTAPQENQALPGLPIPVNPTPASPSPSPSPPPNPSPSLSSHSPPPRSPTPDAPLDIPLKPRFDRQLTASIHAPGNAPREPENINSDSDHSTPDHTGISPPPSPASPNLSIISLPPLLSPPPASSQKLPSPPSSQSPPQPNPSPAPSPKARTPSSPPRRSTRARKAPNRYGNWAKNAAVDSDIDTPKTWRQLLNSPNKHRWLKAADKEFASLLGMQTWKLVPRPEKRRIIKSKWVFKIKRRPDRSIQKLKARLVAMGYSQVRGLDYDKVFSPTLRLETLRLILSLLAKRNWKGRQVDFKTAFLNGHLDQPVYMEQPPGFEDPLHPDWVCEVSRSLYGLKQSPRQWNLELHKALLELGWSNPTYDPTLYFKLNAGQLVGALTTHVDDLAIVGEPQTVDSIIASIGQRFKIGADEELHHFLSLKITRNLKDGYVFLNQAHYIKEMCTRFLAGEHVSTPTPTDSTFKNLASRRSSDPASPGPYPQLIGSLLWVAQCTRPEVSFAVNRLSQHLRNPSDAHWRAAVRVLNYLVTTPHLKLRLGGDLTLSGFSDSDWAEDREDRRSTSAYTYRIGDGAISWKSRKQATVSLSSTEAKYKALSDSCKEGLWLHNEGAEALAKNPEHHARTKHIHARYHFIRECVQDSSISLLHVSTDDMLADMLTKPLPRVALEHHRQMFGIVE</sequence>
<dbReference type="InterPro" id="IPR057670">
    <property type="entry name" value="SH3_retrovirus"/>
</dbReference>
<dbReference type="Pfam" id="PF00665">
    <property type="entry name" value="rve"/>
    <property type="match status" value="1"/>
</dbReference>
<dbReference type="PANTHER" id="PTHR33246">
    <property type="entry name" value="CCHC-TYPE DOMAIN-CONTAINING PROTEIN"/>
    <property type="match status" value="1"/>
</dbReference>
<feature type="compositionally biased region" description="Pro residues" evidence="2">
    <location>
        <begin position="753"/>
        <end position="775"/>
    </location>
</feature>
<evidence type="ECO:0000259" key="3">
    <source>
        <dbReference type="PROSITE" id="PS50994"/>
    </source>
</evidence>
<protein>
    <recommendedName>
        <fullName evidence="3">Integrase catalytic domain-containing protein</fullName>
    </recommendedName>
</protein>
<dbReference type="Pfam" id="PF07727">
    <property type="entry name" value="RVT_2"/>
    <property type="match status" value="1"/>
</dbReference>
<dbReference type="InterPro" id="IPR036397">
    <property type="entry name" value="RNaseH_sf"/>
</dbReference>
<feature type="region of interest" description="Disordered" evidence="2">
    <location>
        <begin position="1194"/>
        <end position="1216"/>
    </location>
</feature>
<evidence type="ECO:0000313" key="4">
    <source>
        <dbReference type="EMBL" id="PLW35772.1"/>
    </source>
</evidence>
<dbReference type="InterPro" id="IPR043502">
    <property type="entry name" value="DNA/RNA_pol_sf"/>
</dbReference>
<dbReference type="PRINTS" id="PR01217">
    <property type="entry name" value="PRICHEXTENSN"/>
</dbReference>
<keyword evidence="1" id="KW-0694">RNA-binding</keyword>
<dbReference type="EMBL" id="PGCJ01000251">
    <property type="protein sequence ID" value="PLW35772.1"/>
    <property type="molecule type" value="Genomic_DNA"/>
</dbReference>
<evidence type="ECO:0000313" key="5">
    <source>
        <dbReference type="Proteomes" id="UP000235388"/>
    </source>
</evidence>
<feature type="compositionally biased region" description="Polar residues" evidence="2">
    <location>
        <begin position="1194"/>
        <end position="1208"/>
    </location>
</feature>
<feature type="compositionally biased region" description="Polar residues" evidence="2">
    <location>
        <begin position="288"/>
        <end position="301"/>
    </location>
</feature>
<dbReference type="Pfam" id="PF14223">
    <property type="entry name" value="Retrotran_gag_2"/>
    <property type="match status" value="1"/>
</dbReference>
<gene>
    <name evidence="4" type="ORF">PCANC_25093</name>
</gene>
<dbReference type="PROSITE" id="PS50994">
    <property type="entry name" value="INTEGRASE"/>
    <property type="match status" value="1"/>
</dbReference>
<dbReference type="SUPFAM" id="SSF56672">
    <property type="entry name" value="DNA/RNA polymerases"/>
    <property type="match status" value="1"/>
</dbReference>
<feature type="compositionally biased region" description="Low complexity" evidence="2">
    <location>
        <begin position="845"/>
        <end position="855"/>
    </location>
</feature>
<dbReference type="Proteomes" id="UP000235388">
    <property type="component" value="Unassembled WGS sequence"/>
</dbReference>
<feature type="region of interest" description="Disordered" evidence="2">
    <location>
        <begin position="279"/>
        <end position="332"/>
    </location>
</feature>
<dbReference type="OrthoDB" id="422839at2759"/>
<feature type="compositionally biased region" description="Basic and acidic residues" evidence="2">
    <location>
        <begin position="1"/>
        <end position="13"/>
    </location>
</feature>
<proteinExistence type="predicted"/>
<dbReference type="GO" id="GO:0005634">
    <property type="term" value="C:nucleus"/>
    <property type="evidence" value="ECO:0007669"/>
    <property type="project" value="UniProtKB-ARBA"/>
</dbReference>
<keyword evidence="5" id="KW-1185">Reference proteome</keyword>
<dbReference type="CDD" id="cd09272">
    <property type="entry name" value="RNase_HI_RT_Ty1"/>
    <property type="match status" value="1"/>
</dbReference>
<feature type="compositionally biased region" description="Polar residues" evidence="2">
    <location>
        <begin position="232"/>
        <end position="243"/>
    </location>
</feature>